<comment type="function">
    <text evidence="5">Could be a nuclease involved in processing of the 5'-end of pre-16S rRNA.</text>
</comment>
<evidence type="ECO:0000256" key="1">
    <source>
        <dbReference type="ARBA" id="ARBA00022490"/>
    </source>
</evidence>
<evidence type="ECO:0000256" key="5">
    <source>
        <dbReference type="HAMAP-Rule" id="MF_00651"/>
    </source>
</evidence>
<dbReference type="EC" id="3.1.-.-" evidence="5"/>
<dbReference type="HAMAP" id="MF_00651">
    <property type="entry name" value="Nuclease_YqgF"/>
    <property type="match status" value="1"/>
</dbReference>
<dbReference type="InterPro" id="IPR012337">
    <property type="entry name" value="RNaseH-like_sf"/>
</dbReference>
<dbReference type="InterPro" id="IPR037027">
    <property type="entry name" value="YqgF/RNaseH-like_dom_sf"/>
</dbReference>
<dbReference type="EMBL" id="BNGU01000034">
    <property type="protein sequence ID" value="GHM59783.1"/>
    <property type="molecule type" value="Genomic_DNA"/>
</dbReference>
<proteinExistence type="inferred from homology"/>
<dbReference type="SMART" id="SM00732">
    <property type="entry name" value="YqgFc"/>
    <property type="match status" value="1"/>
</dbReference>
<keyword evidence="2 5" id="KW-0690">Ribosome biogenesis</keyword>
<dbReference type="Proteomes" id="UP000637906">
    <property type="component" value="Unassembled WGS sequence"/>
</dbReference>
<dbReference type="SUPFAM" id="SSF53098">
    <property type="entry name" value="Ribonuclease H-like"/>
    <property type="match status" value="1"/>
</dbReference>
<evidence type="ECO:0000256" key="4">
    <source>
        <dbReference type="ARBA" id="ARBA00022801"/>
    </source>
</evidence>
<name>A0A8J3HT52_9RICK</name>
<protein>
    <recommendedName>
        <fullName evidence="5">Putative pre-16S rRNA nuclease</fullName>
        <ecNumber evidence="5">3.1.-.-</ecNumber>
    </recommendedName>
</protein>
<evidence type="ECO:0000313" key="7">
    <source>
        <dbReference type="EMBL" id="GHM59783.1"/>
    </source>
</evidence>
<sequence length="154" mass="17385">MLCTQLKEFVKFIPKDKCIMSLDLGRKKIGIAFSDITNLIATPHSVYYRQNIRKDIGFLNRLFEEGDAGSMVIGLPTELKAGDNLWHKIVLDFANRIVKKYNIIVYLQDESLSTIEATEALITAGLSYHKSKKLNDKVSAAIILQRTLDAINKL</sequence>
<dbReference type="GO" id="GO:0005829">
    <property type="term" value="C:cytosol"/>
    <property type="evidence" value="ECO:0007669"/>
    <property type="project" value="TreeGrafter"/>
</dbReference>
<keyword evidence="1 5" id="KW-0963">Cytoplasm</keyword>
<comment type="caution">
    <text evidence="7">The sequence shown here is derived from an EMBL/GenBank/DDBJ whole genome shotgun (WGS) entry which is preliminary data.</text>
</comment>
<gene>
    <name evidence="7" type="ORF">sL5_07760</name>
</gene>
<dbReference type="GO" id="GO:0004518">
    <property type="term" value="F:nuclease activity"/>
    <property type="evidence" value="ECO:0007669"/>
    <property type="project" value="UniProtKB-KW"/>
</dbReference>
<comment type="subcellular location">
    <subcellularLocation>
        <location evidence="5">Cytoplasm</location>
    </subcellularLocation>
</comment>
<keyword evidence="4 5" id="KW-0378">Hydrolase</keyword>
<feature type="domain" description="YqgF/RNase H-like" evidence="6">
    <location>
        <begin position="17"/>
        <end position="117"/>
    </location>
</feature>
<dbReference type="NCBIfam" id="TIGR00250">
    <property type="entry name" value="RNAse_H_YqgF"/>
    <property type="match status" value="1"/>
</dbReference>
<evidence type="ECO:0000256" key="2">
    <source>
        <dbReference type="ARBA" id="ARBA00022517"/>
    </source>
</evidence>
<dbReference type="PANTHER" id="PTHR33317:SF4">
    <property type="entry name" value="POLYNUCLEOTIDYL TRANSFERASE, RIBONUCLEASE H-LIKE SUPERFAMILY PROTEIN"/>
    <property type="match status" value="1"/>
</dbReference>
<reference evidence="7 8" key="1">
    <citation type="journal article" date="2021" name="Microb. Ecol.">
        <title>Candidatus Mesenet longicola: Novel Endosymbionts of Brontispa longissima that Induce Cytoplasmic Incompatibility.</title>
        <authorList>
            <person name="Takano S."/>
            <person name="Gotoh Y."/>
            <person name="Hayashi T."/>
        </authorList>
    </citation>
    <scope>NUCLEOTIDE SEQUENCE [LARGE SCALE GENOMIC DNA]</scope>
    <source>
        <strain evidence="7">L5</strain>
    </source>
</reference>
<dbReference type="InterPro" id="IPR006641">
    <property type="entry name" value="YqgF/RNaseH-like_dom"/>
</dbReference>
<organism evidence="7 8">
    <name type="scientific">Candidatus Mesenet longicola</name>
    <dbReference type="NCBI Taxonomy" id="1892558"/>
    <lineage>
        <taxon>Bacteria</taxon>
        <taxon>Pseudomonadati</taxon>
        <taxon>Pseudomonadota</taxon>
        <taxon>Alphaproteobacteria</taxon>
        <taxon>Rickettsiales</taxon>
        <taxon>Anaplasmataceae</taxon>
        <taxon>Candidatus Mesenet</taxon>
    </lineage>
</organism>
<dbReference type="AlphaFoldDB" id="A0A8J3HT52"/>
<keyword evidence="3 5" id="KW-0540">Nuclease</keyword>
<dbReference type="PANTHER" id="PTHR33317">
    <property type="entry name" value="POLYNUCLEOTIDYL TRANSFERASE, RIBONUCLEASE H-LIKE SUPERFAMILY PROTEIN"/>
    <property type="match status" value="1"/>
</dbReference>
<comment type="similarity">
    <text evidence="5">Belongs to the YqgF HJR family.</text>
</comment>
<accession>A0A8J3HT52</accession>
<dbReference type="Pfam" id="PF03652">
    <property type="entry name" value="RuvX"/>
    <property type="match status" value="1"/>
</dbReference>
<keyword evidence="8" id="KW-1185">Reference proteome</keyword>
<evidence type="ECO:0000256" key="3">
    <source>
        <dbReference type="ARBA" id="ARBA00022722"/>
    </source>
</evidence>
<evidence type="ECO:0000259" key="6">
    <source>
        <dbReference type="SMART" id="SM00732"/>
    </source>
</evidence>
<dbReference type="InterPro" id="IPR005227">
    <property type="entry name" value="YqgF"/>
</dbReference>
<dbReference type="Gene3D" id="3.30.420.140">
    <property type="entry name" value="YqgF/RNase H-like domain"/>
    <property type="match status" value="1"/>
</dbReference>
<evidence type="ECO:0000313" key="8">
    <source>
        <dbReference type="Proteomes" id="UP000637906"/>
    </source>
</evidence>
<dbReference type="GO" id="GO:0016788">
    <property type="term" value="F:hydrolase activity, acting on ester bonds"/>
    <property type="evidence" value="ECO:0007669"/>
    <property type="project" value="UniProtKB-UniRule"/>
</dbReference>
<dbReference type="GO" id="GO:0000967">
    <property type="term" value="P:rRNA 5'-end processing"/>
    <property type="evidence" value="ECO:0007669"/>
    <property type="project" value="UniProtKB-UniRule"/>
</dbReference>
<dbReference type="CDD" id="cd16964">
    <property type="entry name" value="YqgF"/>
    <property type="match status" value="1"/>
</dbReference>